<feature type="domain" description="Integrase catalytic" evidence="2">
    <location>
        <begin position="297"/>
        <end position="473"/>
    </location>
</feature>
<dbReference type="EMBL" id="QGNW01000275">
    <property type="protein sequence ID" value="RVW79744.1"/>
    <property type="molecule type" value="Genomic_DNA"/>
</dbReference>
<proteinExistence type="predicted"/>
<dbReference type="Pfam" id="PF14223">
    <property type="entry name" value="Retrotran_gag_2"/>
    <property type="match status" value="1"/>
</dbReference>
<gene>
    <name evidence="3" type="primary">RE2_1029</name>
    <name evidence="3" type="ORF">CK203_058222</name>
</gene>
<dbReference type="GO" id="GO:0015074">
    <property type="term" value="P:DNA integration"/>
    <property type="evidence" value="ECO:0007669"/>
    <property type="project" value="InterPro"/>
</dbReference>
<dbReference type="GO" id="GO:0003676">
    <property type="term" value="F:nucleic acid binding"/>
    <property type="evidence" value="ECO:0007669"/>
    <property type="project" value="InterPro"/>
</dbReference>
<dbReference type="InterPro" id="IPR013103">
    <property type="entry name" value="RVT_2"/>
</dbReference>
<dbReference type="AlphaFoldDB" id="A0A438H5B2"/>
<dbReference type="PROSITE" id="PS50994">
    <property type="entry name" value="INTEGRASE"/>
    <property type="match status" value="1"/>
</dbReference>
<organism evidence="3 4">
    <name type="scientific">Vitis vinifera</name>
    <name type="common">Grape</name>
    <dbReference type="NCBI Taxonomy" id="29760"/>
    <lineage>
        <taxon>Eukaryota</taxon>
        <taxon>Viridiplantae</taxon>
        <taxon>Streptophyta</taxon>
        <taxon>Embryophyta</taxon>
        <taxon>Tracheophyta</taxon>
        <taxon>Spermatophyta</taxon>
        <taxon>Magnoliopsida</taxon>
        <taxon>eudicotyledons</taxon>
        <taxon>Gunneridae</taxon>
        <taxon>Pentapetalae</taxon>
        <taxon>rosids</taxon>
        <taxon>Vitales</taxon>
        <taxon>Vitaceae</taxon>
        <taxon>Viteae</taxon>
        <taxon>Vitis</taxon>
    </lineage>
</organism>
<dbReference type="PANTHER" id="PTHR11439">
    <property type="entry name" value="GAG-POL-RELATED RETROTRANSPOSON"/>
    <property type="match status" value="1"/>
</dbReference>
<evidence type="ECO:0000313" key="3">
    <source>
        <dbReference type="EMBL" id="RVW79744.1"/>
    </source>
</evidence>
<feature type="compositionally biased region" description="Polar residues" evidence="1">
    <location>
        <begin position="552"/>
        <end position="568"/>
    </location>
</feature>
<dbReference type="Pfam" id="PF07727">
    <property type="entry name" value="RVT_2"/>
    <property type="match status" value="1"/>
</dbReference>
<dbReference type="PANTHER" id="PTHR11439:SF489">
    <property type="entry name" value="RNA-DIRECTED DNA POLYMERASE"/>
    <property type="match status" value="1"/>
</dbReference>
<dbReference type="InterPro" id="IPR043502">
    <property type="entry name" value="DNA/RNA_pol_sf"/>
</dbReference>
<feature type="region of interest" description="Disordered" evidence="1">
    <location>
        <begin position="531"/>
        <end position="568"/>
    </location>
</feature>
<accession>A0A438H5B2</accession>
<reference evidence="3 4" key="1">
    <citation type="journal article" date="2018" name="PLoS Genet.">
        <title>Population sequencing reveals clonal diversity and ancestral inbreeding in the grapevine cultivar Chardonnay.</title>
        <authorList>
            <person name="Roach M.J."/>
            <person name="Johnson D.L."/>
            <person name="Bohlmann J."/>
            <person name="van Vuuren H.J."/>
            <person name="Jones S.J."/>
            <person name="Pretorius I.S."/>
            <person name="Schmidt S.A."/>
            <person name="Borneman A.R."/>
        </authorList>
    </citation>
    <scope>NUCLEOTIDE SEQUENCE [LARGE SCALE GENOMIC DNA]</scope>
    <source>
        <strain evidence="4">cv. Chardonnay</strain>
        <tissue evidence="3">Leaf</tissue>
    </source>
</reference>
<dbReference type="SUPFAM" id="SSF53098">
    <property type="entry name" value="Ribonuclease H-like"/>
    <property type="match status" value="1"/>
</dbReference>
<evidence type="ECO:0000313" key="4">
    <source>
        <dbReference type="Proteomes" id="UP000288805"/>
    </source>
</evidence>
<name>A0A438H5B2_VITVI</name>
<protein>
    <submittedName>
        <fullName evidence="3">Retrovirus-related Pol polyprotein from transposon RE2</fullName>
    </submittedName>
</protein>
<dbReference type="Proteomes" id="UP000288805">
    <property type="component" value="Unassembled WGS sequence"/>
</dbReference>
<dbReference type="InterPro" id="IPR036397">
    <property type="entry name" value="RNaseH_sf"/>
</dbReference>
<comment type="caution">
    <text evidence="3">The sequence shown here is derived from an EMBL/GenBank/DDBJ whole genome shotgun (WGS) entry which is preliminary data.</text>
</comment>
<dbReference type="InterPro" id="IPR001584">
    <property type="entry name" value="Integrase_cat-core"/>
</dbReference>
<dbReference type="Gene3D" id="3.30.420.10">
    <property type="entry name" value="Ribonuclease H-like superfamily/Ribonuclease H"/>
    <property type="match status" value="1"/>
</dbReference>
<evidence type="ECO:0000256" key="1">
    <source>
        <dbReference type="SAM" id="MobiDB-lite"/>
    </source>
</evidence>
<dbReference type="SUPFAM" id="SSF56672">
    <property type="entry name" value="DNA/RNA polymerases"/>
    <property type="match status" value="1"/>
</dbReference>
<sequence>MKTPHSTNITYAASPPNTEIPLISINISAQAPLKLTSTNYLSWKLQFETLFIGYDLIGYIDGSKPCPPTTITENNTTTTNPSHKLWIRQNQLLLNALIGFLSPTIIPFIAQAKTAKEAWTILANTYAKPSRSRIKQVKTKLKNPTKGNQNVTEYLHSIKACVDELAILYAPLDPEDLTNKILDGLGNDYKELVRAINTSKIVATVLHLDLIKASVRFVASKDIQPRVNFAANSTSPNPTWLLDSGASHHVTADLNNLSLHSPYNGINDVMIGMVQDLHSGAILFQSSTKNGVYEWTTPKNPILAFSTAKTTSINWYHHLGHPALPILQHILSNSCLESSSSMPKDFSYIHEVFKRYKTIVENYFNHKIVTLYSDNGEKYLGLKDYLSTAGISHLTSPPHTPEHNGYSERRHRHIVETGLTLLSHASLPLTFWPLAFNTAPPSPYPVSFLVTLRPKVPISVLNQPPLKYVSHHVQFVESIFPYTTLNIQQPRLTTTIVSYWIPPIITIPIPPLAQPPSYTPEVQVPDLAPAADHISNTFPPPHQPGPTLQPKLASQQVSTPAPCHSTTTRAKNHIIKPIQKLNLHTHLASSPSSEPTSVAQALKDSNWRKAMSEEYDALVRNGTWELVTPTDITNLVGCKWVFRIKRNSNGSIDRFKAHLVAKGFHQRPDVNNAFLQGTLSETVYMAQPPGVIDADKPTHVCKLHKAIYGLKQAHWAWYHELRQFLVDSGFKNSLSNTSLFILHVGTNLLYLLVYVDDIIIIGNSNDLVSQVVEYLAQRFSLKDLGPLSYFLGVEVVHHRHGLLLSQMRYIKDLLTRTNMQATKPVHTPLPTSLSSIKLSSGSTLSNPTEYRTIVGNLQYLSLTCPDISFVVNKMSQFMHQPTDEHWTLVKQILHYLNGTVNDGLLLHRTSPLSLHAFSDSIHAFSDANWASNKDDYSSTGAYLVYLSSNLISWSSKKQKIVAHSSTEAEYRSVAAKLCWVCFLFSELCINLVSPQLSTATMSVQHS</sequence>
<dbReference type="CDD" id="cd09272">
    <property type="entry name" value="RNase_HI_RT_Ty1"/>
    <property type="match status" value="1"/>
</dbReference>
<evidence type="ECO:0000259" key="2">
    <source>
        <dbReference type="PROSITE" id="PS50994"/>
    </source>
</evidence>
<dbReference type="InterPro" id="IPR012337">
    <property type="entry name" value="RNaseH-like_sf"/>
</dbReference>